<dbReference type="AlphaFoldDB" id="A0A644U7M6"/>
<reference evidence="13" key="1">
    <citation type="submission" date="2019-08" db="EMBL/GenBank/DDBJ databases">
        <authorList>
            <person name="Kucharzyk K."/>
            <person name="Murdoch R.W."/>
            <person name="Higgins S."/>
            <person name="Loffler F."/>
        </authorList>
    </citation>
    <scope>NUCLEOTIDE SEQUENCE</scope>
</reference>
<evidence type="ECO:0000256" key="4">
    <source>
        <dbReference type="ARBA" id="ARBA00022692"/>
    </source>
</evidence>
<dbReference type="EMBL" id="VSSQ01000084">
    <property type="protein sequence ID" value="MPL74941.1"/>
    <property type="molecule type" value="Genomic_DNA"/>
</dbReference>
<dbReference type="Pfam" id="PF02518">
    <property type="entry name" value="HATPase_c"/>
    <property type="match status" value="1"/>
</dbReference>
<dbReference type="PANTHER" id="PTHR45569">
    <property type="entry name" value="SENSOR PROTEIN KDPD"/>
    <property type="match status" value="1"/>
</dbReference>
<dbReference type="Gene3D" id="1.10.287.130">
    <property type="match status" value="1"/>
</dbReference>
<keyword evidence="10 11" id="KW-0472">Membrane</keyword>
<dbReference type="SUPFAM" id="SSF47384">
    <property type="entry name" value="Homodimeric domain of signal transducing histidine kinase"/>
    <property type="match status" value="1"/>
</dbReference>
<dbReference type="CDD" id="cd00082">
    <property type="entry name" value="HisKA"/>
    <property type="match status" value="1"/>
</dbReference>
<dbReference type="GO" id="GO:0005886">
    <property type="term" value="C:plasma membrane"/>
    <property type="evidence" value="ECO:0007669"/>
    <property type="project" value="TreeGrafter"/>
</dbReference>
<organism evidence="13">
    <name type="scientific">bioreactor metagenome</name>
    <dbReference type="NCBI Taxonomy" id="1076179"/>
    <lineage>
        <taxon>unclassified sequences</taxon>
        <taxon>metagenomes</taxon>
        <taxon>ecological metagenomes</taxon>
    </lineage>
</organism>
<dbReference type="InterPro" id="IPR003594">
    <property type="entry name" value="HATPase_dom"/>
</dbReference>
<dbReference type="PROSITE" id="PS50109">
    <property type="entry name" value="HIS_KIN"/>
    <property type="match status" value="1"/>
</dbReference>
<evidence type="ECO:0000259" key="12">
    <source>
        <dbReference type="PROSITE" id="PS50109"/>
    </source>
</evidence>
<proteinExistence type="predicted"/>
<protein>
    <submittedName>
        <fullName evidence="13">Sensor protein KdpD</fullName>
        <ecNumber evidence="13">2.7.13.3</ecNumber>
    </submittedName>
</protein>
<dbReference type="GO" id="GO:0000155">
    <property type="term" value="F:phosphorelay sensor kinase activity"/>
    <property type="evidence" value="ECO:0007669"/>
    <property type="project" value="InterPro"/>
</dbReference>
<dbReference type="InterPro" id="IPR052023">
    <property type="entry name" value="Histidine_kinase_KdpD"/>
</dbReference>
<dbReference type="GO" id="GO:0005524">
    <property type="term" value="F:ATP binding"/>
    <property type="evidence" value="ECO:0007669"/>
    <property type="project" value="UniProtKB-KW"/>
</dbReference>
<dbReference type="InterPro" id="IPR036097">
    <property type="entry name" value="HisK_dim/P_sf"/>
</dbReference>
<gene>
    <name evidence="13" type="primary">kdpD_2</name>
    <name evidence="13" type="ORF">SDC9_20760</name>
</gene>
<evidence type="ECO:0000256" key="3">
    <source>
        <dbReference type="ARBA" id="ARBA00022679"/>
    </source>
</evidence>
<dbReference type="SMART" id="SM00387">
    <property type="entry name" value="HATPase_c"/>
    <property type="match status" value="1"/>
</dbReference>
<keyword evidence="8 11" id="KW-1133">Transmembrane helix</keyword>
<keyword evidence="2" id="KW-0597">Phosphoprotein</keyword>
<dbReference type="SUPFAM" id="SSF55874">
    <property type="entry name" value="ATPase domain of HSP90 chaperone/DNA topoisomerase II/histidine kinase"/>
    <property type="match status" value="1"/>
</dbReference>
<accession>A0A644U7M6</accession>
<comment type="caution">
    <text evidence="13">The sequence shown here is derived from an EMBL/GenBank/DDBJ whole genome shotgun (WGS) entry which is preliminary data.</text>
</comment>
<dbReference type="Gene3D" id="1.20.120.620">
    <property type="entry name" value="Backbone structure of the membrane domain of e. Coli histidine kinase receptor kdpd"/>
    <property type="match status" value="1"/>
</dbReference>
<dbReference type="InterPro" id="IPR038318">
    <property type="entry name" value="KdpD_sf"/>
</dbReference>
<dbReference type="PRINTS" id="PR00344">
    <property type="entry name" value="BCTRLSENSOR"/>
</dbReference>
<dbReference type="InterPro" id="IPR003661">
    <property type="entry name" value="HisK_dim/P_dom"/>
</dbReference>
<sequence length="473" mass="52430">MTINRKNREIARSVMKVLVVLTLSLLGSLLIAGLGAGRESILMMFLLGVLFVTILTNGYIYGLAASVAGVVLFDFFFTEPRYAFLIYSAVDVMLLLFFLVTAVVSGTITSRLQKQISISHQSELTARLLYKVAEDFLHITGKGNIILRGIKYIYDHTGYASRVILDGDDQEYFSEQYVQSDMEGLTIPIQGVAKQMGSLTLYCGRDELTFQQELVVKTVATQLRAALDREYSYREREEIRVAMERERLRSTLLRSVAHDLRTPLTALTGASSLLTDKFEQLSLEEQKKLAADISEEMIWLANFVENILNMTRIGEGQLFLHKEDEVVDDVVNEATSHMSRILKNRHLEVSLPNEVISLPMDGKLVVQVLVNLLDNAVKHTPLDSCIDLKVGILGNDVAFEVCDNGNGIAEDIMNRLFDGFTTQKNNIIDGKRGMGLGLAICKAIVEAHGGAIRAENQPAGGARFVFSLPNGGE</sequence>
<evidence type="ECO:0000256" key="5">
    <source>
        <dbReference type="ARBA" id="ARBA00022741"/>
    </source>
</evidence>
<dbReference type="InterPro" id="IPR005467">
    <property type="entry name" value="His_kinase_dom"/>
</dbReference>
<dbReference type="InterPro" id="IPR025201">
    <property type="entry name" value="KdpD_TM"/>
</dbReference>
<evidence type="ECO:0000256" key="1">
    <source>
        <dbReference type="ARBA" id="ARBA00004141"/>
    </source>
</evidence>
<evidence type="ECO:0000256" key="11">
    <source>
        <dbReference type="SAM" id="Phobius"/>
    </source>
</evidence>
<feature type="transmembrane region" description="Helical" evidence="11">
    <location>
        <begin position="47"/>
        <end position="77"/>
    </location>
</feature>
<evidence type="ECO:0000313" key="13">
    <source>
        <dbReference type="EMBL" id="MPL74941.1"/>
    </source>
</evidence>
<dbReference type="PANTHER" id="PTHR45569:SF1">
    <property type="entry name" value="SENSOR PROTEIN KDPD"/>
    <property type="match status" value="1"/>
</dbReference>
<dbReference type="Pfam" id="PF00512">
    <property type="entry name" value="HisKA"/>
    <property type="match status" value="1"/>
</dbReference>
<dbReference type="Pfam" id="PF13493">
    <property type="entry name" value="DUF4118"/>
    <property type="match status" value="1"/>
</dbReference>
<dbReference type="EC" id="2.7.13.3" evidence="13"/>
<comment type="subcellular location">
    <subcellularLocation>
        <location evidence="1">Membrane</location>
        <topology evidence="1">Multi-pass membrane protein</topology>
    </subcellularLocation>
</comment>
<dbReference type="Gene3D" id="3.30.565.10">
    <property type="entry name" value="Histidine kinase-like ATPase, C-terminal domain"/>
    <property type="match status" value="1"/>
</dbReference>
<keyword evidence="4 11" id="KW-0812">Transmembrane</keyword>
<keyword evidence="3 13" id="KW-0808">Transferase</keyword>
<keyword evidence="6" id="KW-0418">Kinase</keyword>
<dbReference type="SMART" id="SM00388">
    <property type="entry name" value="HisKA"/>
    <property type="match status" value="1"/>
</dbReference>
<dbReference type="CDD" id="cd00075">
    <property type="entry name" value="HATPase"/>
    <property type="match status" value="1"/>
</dbReference>
<feature type="domain" description="Histidine kinase" evidence="12">
    <location>
        <begin position="255"/>
        <end position="472"/>
    </location>
</feature>
<dbReference type="InterPro" id="IPR004358">
    <property type="entry name" value="Sig_transdc_His_kin-like_C"/>
</dbReference>
<keyword evidence="5" id="KW-0547">Nucleotide-binding</keyword>
<evidence type="ECO:0000256" key="8">
    <source>
        <dbReference type="ARBA" id="ARBA00022989"/>
    </source>
</evidence>
<name>A0A644U7M6_9ZZZZ</name>
<evidence type="ECO:0000256" key="6">
    <source>
        <dbReference type="ARBA" id="ARBA00022777"/>
    </source>
</evidence>
<evidence type="ECO:0000256" key="9">
    <source>
        <dbReference type="ARBA" id="ARBA00023012"/>
    </source>
</evidence>
<evidence type="ECO:0000256" key="2">
    <source>
        <dbReference type="ARBA" id="ARBA00022553"/>
    </source>
</evidence>
<keyword evidence="7" id="KW-0067">ATP-binding</keyword>
<feature type="transmembrane region" description="Helical" evidence="11">
    <location>
        <begin position="84"/>
        <end position="108"/>
    </location>
</feature>
<evidence type="ECO:0000256" key="7">
    <source>
        <dbReference type="ARBA" id="ARBA00022840"/>
    </source>
</evidence>
<dbReference type="InterPro" id="IPR036890">
    <property type="entry name" value="HATPase_C_sf"/>
</dbReference>
<keyword evidence="9" id="KW-0902">Two-component regulatory system</keyword>
<evidence type="ECO:0000256" key="10">
    <source>
        <dbReference type="ARBA" id="ARBA00023136"/>
    </source>
</evidence>